<evidence type="ECO:0000256" key="4">
    <source>
        <dbReference type="ARBA" id="ARBA00022734"/>
    </source>
</evidence>
<feature type="signal peptide" evidence="7">
    <location>
        <begin position="1"/>
        <end position="30"/>
    </location>
</feature>
<dbReference type="Proteomes" id="UP000735302">
    <property type="component" value="Unassembled WGS sequence"/>
</dbReference>
<feature type="chain" id="PRO_5043875935" evidence="7">
    <location>
        <begin position="31"/>
        <end position="396"/>
    </location>
</feature>
<evidence type="ECO:0000313" key="9">
    <source>
        <dbReference type="EMBL" id="GFN85367.1"/>
    </source>
</evidence>
<keyword evidence="5" id="KW-1015">Disulfide bond</keyword>
<dbReference type="InterPro" id="IPR001304">
    <property type="entry name" value="C-type_lectin-like"/>
</dbReference>
<accession>A0AAV3YS27</accession>
<proteinExistence type="predicted"/>
<keyword evidence="2" id="KW-0964">Secreted</keyword>
<evidence type="ECO:0000256" key="5">
    <source>
        <dbReference type="ARBA" id="ARBA00023157"/>
    </source>
</evidence>
<evidence type="ECO:0000256" key="1">
    <source>
        <dbReference type="ARBA" id="ARBA00004613"/>
    </source>
</evidence>
<keyword evidence="10" id="KW-1185">Reference proteome</keyword>
<dbReference type="EMBL" id="BLXT01001405">
    <property type="protein sequence ID" value="GFN85367.1"/>
    <property type="molecule type" value="Genomic_DNA"/>
</dbReference>
<dbReference type="SMART" id="SM00034">
    <property type="entry name" value="CLECT"/>
    <property type="match status" value="1"/>
</dbReference>
<dbReference type="PROSITE" id="PS00615">
    <property type="entry name" value="C_TYPE_LECTIN_1"/>
    <property type="match status" value="1"/>
</dbReference>
<evidence type="ECO:0000256" key="6">
    <source>
        <dbReference type="SAM" id="Coils"/>
    </source>
</evidence>
<dbReference type="Pfam" id="PF00059">
    <property type="entry name" value="Lectin_C"/>
    <property type="match status" value="1"/>
</dbReference>
<dbReference type="InterPro" id="IPR018378">
    <property type="entry name" value="C-type_lectin_CS"/>
</dbReference>
<dbReference type="InterPro" id="IPR016186">
    <property type="entry name" value="C-type_lectin-like/link_sf"/>
</dbReference>
<dbReference type="AlphaFoldDB" id="A0AAV3YS27"/>
<feature type="coiled-coil region" evidence="6">
    <location>
        <begin position="204"/>
        <end position="249"/>
    </location>
</feature>
<evidence type="ECO:0000256" key="2">
    <source>
        <dbReference type="ARBA" id="ARBA00022525"/>
    </source>
</evidence>
<keyword evidence="3 7" id="KW-0732">Signal</keyword>
<dbReference type="PANTHER" id="PTHR22799:SF1">
    <property type="entry name" value="C-TYPE LECTIN DOMAIN FAMILY 11 MEMBER A"/>
    <property type="match status" value="1"/>
</dbReference>
<keyword evidence="6" id="KW-0175">Coiled coil</keyword>
<dbReference type="GO" id="GO:0008083">
    <property type="term" value="F:growth factor activity"/>
    <property type="evidence" value="ECO:0007669"/>
    <property type="project" value="TreeGrafter"/>
</dbReference>
<evidence type="ECO:0000313" key="10">
    <source>
        <dbReference type="Proteomes" id="UP000735302"/>
    </source>
</evidence>
<evidence type="ECO:0000259" key="8">
    <source>
        <dbReference type="PROSITE" id="PS50041"/>
    </source>
</evidence>
<dbReference type="InterPro" id="IPR051663">
    <property type="entry name" value="CLec_Tetranectin-domain"/>
</dbReference>
<dbReference type="PANTHER" id="PTHR22799">
    <property type="entry name" value="TETRANECTIN-RELATED"/>
    <property type="match status" value="1"/>
</dbReference>
<feature type="domain" description="C-type lectin" evidence="8">
    <location>
        <begin position="270"/>
        <end position="391"/>
    </location>
</feature>
<dbReference type="PROSITE" id="PS50041">
    <property type="entry name" value="C_TYPE_LECTIN_2"/>
    <property type="match status" value="1"/>
</dbReference>
<comment type="subcellular location">
    <subcellularLocation>
        <location evidence="1">Secreted</location>
    </subcellularLocation>
</comment>
<protein>
    <submittedName>
        <fullName evidence="9">Collectin-11</fullName>
    </submittedName>
</protein>
<keyword evidence="4" id="KW-0430">Lectin</keyword>
<sequence>MCDRRCASAQNSLPMFLILLVLISASSAKGASSAINLDVSYTSDPVTQSGSQIIKCSFNGGLTDMETVASLTVFGSKPYGNQGEFDELAEIDVWSQVPKLITKELEDAHVVIRGKTDPKHPNQTYLVMSWNSPTPGYRQFYKCVANGLDSQRRPTSISTSVKVELPSKACFESMSSLASQLLDMSGKLNNTCKADATASISLQVKDLHSKIKALDAKLEQTAAAIPKQFNTLQDNITALEVKLETFQRNQNRHFKMMAIDKESFDLSDMSKSRVYIASKVKAAFNIKAANQACISSGGYLVELDDDEEYQFVYDFVTRIKGSNSFFTGGNDIEKEGHLEYYHSKKAVPSLQQWSRGQPDNYNGKEDCMEIRLNYKALNDAPCTMAGKFVCEVDLYG</sequence>
<dbReference type="InterPro" id="IPR016187">
    <property type="entry name" value="CTDL_fold"/>
</dbReference>
<organism evidence="9 10">
    <name type="scientific">Plakobranchus ocellatus</name>
    <dbReference type="NCBI Taxonomy" id="259542"/>
    <lineage>
        <taxon>Eukaryota</taxon>
        <taxon>Metazoa</taxon>
        <taxon>Spiralia</taxon>
        <taxon>Lophotrochozoa</taxon>
        <taxon>Mollusca</taxon>
        <taxon>Gastropoda</taxon>
        <taxon>Heterobranchia</taxon>
        <taxon>Euthyneura</taxon>
        <taxon>Panpulmonata</taxon>
        <taxon>Sacoglossa</taxon>
        <taxon>Placobranchoidea</taxon>
        <taxon>Plakobranchidae</taxon>
        <taxon>Plakobranchus</taxon>
    </lineage>
</organism>
<dbReference type="SUPFAM" id="SSF56436">
    <property type="entry name" value="C-type lectin-like"/>
    <property type="match status" value="1"/>
</dbReference>
<gene>
    <name evidence="9" type="ORF">PoB_001187300</name>
</gene>
<evidence type="ECO:0000256" key="3">
    <source>
        <dbReference type="ARBA" id="ARBA00022729"/>
    </source>
</evidence>
<dbReference type="GO" id="GO:0005615">
    <property type="term" value="C:extracellular space"/>
    <property type="evidence" value="ECO:0007669"/>
    <property type="project" value="TreeGrafter"/>
</dbReference>
<comment type="caution">
    <text evidence="9">The sequence shown here is derived from an EMBL/GenBank/DDBJ whole genome shotgun (WGS) entry which is preliminary data.</text>
</comment>
<dbReference type="GO" id="GO:0030246">
    <property type="term" value="F:carbohydrate binding"/>
    <property type="evidence" value="ECO:0007669"/>
    <property type="project" value="UniProtKB-KW"/>
</dbReference>
<reference evidence="9 10" key="1">
    <citation type="journal article" date="2021" name="Elife">
        <title>Chloroplast acquisition without the gene transfer in kleptoplastic sea slugs, Plakobranchus ocellatus.</title>
        <authorList>
            <person name="Maeda T."/>
            <person name="Takahashi S."/>
            <person name="Yoshida T."/>
            <person name="Shimamura S."/>
            <person name="Takaki Y."/>
            <person name="Nagai Y."/>
            <person name="Toyoda A."/>
            <person name="Suzuki Y."/>
            <person name="Arimoto A."/>
            <person name="Ishii H."/>
            <person name="Satoh N."/>
            <person name="Nishiyama T."/>
            <person name="Hasebe M."/>
            <person name="Maruyama T."/>
            <person name="Minagawa J."/>
            <person name="Obokata J."/>
            <person name="Shigenobu S."/>
        </authorList>
    </citation>
    <scope>NUCLEOTIDE SEQUENCE [LARGE SCALE GENOMIC DNA]</scope>
</reference>
<dbReference type="Gene3D" id="3.10.100.10">
    <property type="entry name" value="Mannose-Binding Protein A, subunit A"/>
    <property type="match status" value="1"/>
</dbReference>
<name>A0AAV3YS27_9GAST</name>
<evidence type="ECO:0000256" key="7">
    <source>
        <dbReference type="SAM" id="SignalP"/>
    </source>
</evidence>